<evidence type="ECO:0000313" key="1">
    <source>
        <dbReference type="EMBL" id="KNC71233.1"/>
    </source>
</evidence>
<dbReference type="OrthoDB" id="2320198at2759"/>
<protein>
    <submittedName>
        <fullName evidence="1">Uncharacterized protein</fullName>
    </submittedName>
</protein>
<dbReference type="Proteomes" id="UP000054560">
    <property type="component" value="Unassembled WGS sequence"/>
</dbReference>
<keyword evidence="2" id="KW-1185">Reference proteome</keyword>
<name>A0A0L0F4V5_9EUKA</name>
<accession>A0A0L0F4V5</accession>
<dbReference type="RefSeq" id="XP_014145135.1">
    <property type="nucleotide sequence ID" value="XM_014289660.1"/>
</dbReference>
<dbReference type="STRING" id="667725.A0A0L0F4V5"/>
<sequence>IIRTIDLPIYITKIIGNQVFCLDRDCKTRVLEIDPTEYKFKLALVQRKYDEVLYMVRNAKLIGQSIIAYLQRKGYPEVALHFVKDEKT</sequence>
<organism evidence="1 2">
    <name type="scientific">Sphaeroforma arctica JP610</name>
    <dbReference type="NCBI Taxonomy" id="667725"/>
    <lineage>
        <taxon>Eukaryota</taxon>
        <taxon>Ichthyosporea</taxon>
        <taxon>Ichthyophonida</taxon>
        <taxon>Sphaeroforma</taxon>
    </lineage>
</organism>
<feature type="non-terminal residue" evidence="1">
    <location>
        <position position="1"/>
    </location>
</feature>
<feature type="non-terminal residue" evidence="1">
    <location>
        <position position="88"/>
    </location>
</feature>
<evidence type="ECO:0000313" key="2">
    <source>
        <dbReference type="Proteomes" id="UP000054560"/>
    </source>
</evidence>
<proteinExistence type="predicted"/>
<dbReference type="eggNOG" id="KOG0292">
    <property type="taxonomic scope" value="Eukaryota"/>
</dbReference>
<dbReference type="Gene3D" id="1.25.40.470">
    <property type="match status" value="1"/>
</dbReference>
<dbReference type="AlphaFoldDB" id="A0A0L0F4V5"/>
<gene>
    <name evidence="1" type="ORF">SARC_16229</name>
</gene>
<dbReference type="EMBL" id="KQ249218">
    <property type="protein sequence ID" value="KNC71233.1"/>
    <property type="molecule type" value="Genomic_DNA"/>
</dbReference>
<reference evidence="1 2" key="1">
    <citation type="submission" date="2011-02" db="EMBL/GenBank/DDBJ databases">
        <title>The Genome Sequence of Sphaeroforma arctica JP610.</title>
        <authorList>
            <consortium name="The Broad Institute Genome Sequencing Platform"/>
            <person name="Russ C."/>
            <person name="Cuomo C."/>
            <person name="Young S.K."/>
            <person name="Zeng Q."/>
            <person name="Gargeya S."/>
            <person name="Alvarado L."/>
            <person name="Berlin A."/>
            <person name="Chapman S.B."/>
            <person name="Chen Z."/>
            <person name="Freedman E."/>
            <person name="Gellesch M."/>
            <person name="Goldberg J."/>
            <person name="Griggs A."/>
            <person name="Gujja S."/>
            <person name="Heilman E."/>
            <person name="Heiman D."/>
            <person name="Howarth C."/>
            <person name="Mehta T."/>
            <person name="Neiman D."/>
            <person name="Pearson M."/>
            <person name="Roberts A."/>
            <person name="Saif S."/>
            <person name="Shea T."/>
            <person name="Shenoy N."/>
            <person name="Sisk P."/>
            <person name="Stolte C."/>
            <person name="Sykes S."/>
            <person name="White J."/>
            <person name="Yandava C."/>
            <person name="Burger G."/>
            <person name="Gray M.W."/>
            <person name="Holland P.W.H."/>
            <person name="King N."/>
            <person name="Lang F.B.F."/>
            <person name="Roger A.J."/>
            <person name="Ruiz-Trillo I."/>
            <person name="Haas B."/>
            <person name="Nusbaum C."/>
            <person name="Birren B."/>
        </authorList>
    </citation>
    <scope>NUCLEOTIDE SEQUENCE [LARGE SCALE GENOMIC DNA]</scope>
    <source>
        <strain evidence="1 2">JP610</strain>
    </source>
</reference>
<dbReference type="GeneID" id="25916733"/>